<name>A0A2R7Y842_9CREN</name>
<dbReference type="SUPFAM" id="SSF56059">
    <property type="entry name" value="Glutathione synthetase ATP-binding domain-like"/>
    <property type="match status" value="1"/>
</dbReference>
<dbReference type="Pfam" id="PF13549">
    <property type="entry name" value="ATP-grasp_5"/>
    <property type="match status" value="1"/>
</dbReference>
<evidence type="ECO:0000256" key="4">
    <source>
        <dbReference type="PROSITE-ProRule" id="PRU00409"/>
    </source>
</evidence>
<dbReference type="InterPro" id="IPR011761">
    <property type="entry name" value="ATP-grasp"/>
</dbReference>
<keyword evidence="3 4" id="KW-0067">ATP-binding</keyword>
<dbReference type="PANTHER" id="PTHR43334:SF1">
    <property type="entry name" value="3-HYDROXYPROPIONATE--COA LIGASE [ADP-FORMING]"/>
    <property type="match status" value="1"/>
</dbReference>
<evidence type="ECO:0000313" key="6">
    <source>
        <dbReference type="EMBL" id="PUA33704.1"/>
    </source>
</evidence>
<keyword evidence="2 4" id="KW-0547">Nucleotide-binding</keyword>
<dbReference type="GO" id="GO:0005524">
    <property type="term" value="F:ATP binding"/>
    <property type="evidence" value="ECO:0007669"/>
    <property type="project" value="UniProtKB-UniRule"/>
</dbReference>
<proteinExistence type="predicted"/>
<sequence>MSAKEKVETLISKAISEGRNKLLEHEAYEVLHHYGFPAPKYGLAKTVDEAVKISEEIGYPVVLKIVSPDIVHKSDVGGVKLNLNSREEVVKAFNEILRNVSINAPKARVAGILIQEMIPSALEVIVGATRDPTFGPVLLFGLGGIFVEVLKDVSFRIAPLTRYDAESMLTEIKAAKILDGYRGMPPRDKEAVVDILLKLSKLMEDQELISDVDLNPVMLFEVGKGAKIADVRILIKA</sequence>
<keyword evidence="1" id="KW-0436">Ligase</keyword>
<dbReference type="AlphaFoldDB" id="A0A2R7Y842"/>
<dbReference type="Proteomes" id="UP000244093">
    <property type="component" value="Unassembled WGS sequence"/>
</dbReference>
<reference evidence="6 7" key="1">
    <citation type="journal article" date="2018" name="Syst. Appl. Microbiol.">
        <title>A new symbiotic nanoarchaeote (Candidatus Nanoclepta minutus) and its host (Zestosphaera tikiterensis gen. nov., sp. nov.) from a New Zealand hot spring.</title>
        <authorList>
            <person name="St John E."/>
            <person name="Liu Y."/>
            <person name="Podar M."/>
            <person name="Stott M.B."/>
            <person name="Meneghin J."/>
            <person name="Chen Z."/>
            <person name="Lagutin K."/>
            <person name="Mitchell K."/>
            <person name="Reysenbach A.L."/>
        </authorList>
    </citation>
    <scope>NUCLEOTIDE SEQUENCE [LARGE SCALE GENOMIC DNA]</scope>
    <source>
        <strain evidence="6">NZ3</strain>
    </source>
</reference>
<organism evidence="6 7">
    <name type="scientific">Zestosphaera tikiterensis</name>
    <dbReference type="NCBI Taxonomy" id="1973259"/>
    <lineage>
        <taxon>Archaea</taxon>
        <taxon>Thermoproteota</taxon>
        <taxon>Thermoprotei</taxon>
        <taxon>Desulfurococcales</taxon>
        <taxon>Desulfurococcaceae</taxon>
        <taxon>Zestosphaera</taxon>
    </lineage>
</organism>
<dbReference type="FunFam" id="3.30.1490.20:FF:000020">
    <property type="entry name" value="Protein lysine acetyltransferase"/>
    <property type="match status" value="1"/>
</dbReference>
<dbReference type="Gene3D" id="3.30.1490.20">
    <property type="entry name" value="ATP-grasp fold, A domain"/>
    <property type="match status" value="1"/>
</dbReference>
<feature type="domain" description="ATP-grasp" evidence="5">
    <location>
        <begin position="28"/>
        <end position="64"/>
    </location>
</feature>
<evidence type="ECO:0000256" key="2">
    <source>
        <dbReference type="ARBA" id="ARBA00022741"/>
    </source>
</evidence>
<dbReference type="EMBL" id="NBVN01000002">
    <property type="protein sequence ID" value="PUA33704.1"/>
    <property type="molecule type" value="Genomic_DNA"/>
</dbReference>
<dbReference type="Gene3D" id="3.30.470.20">
    <property type="entry name" value="ATP-grasp fold, B domain"/>
    <property type="match status" value="1"/>
</dbReference>
<dbReference type="InterPro" id="IPR013815">
    <property type="entry name" value="ATP_grasp_subdomain_1"/>
</dbReference>
<evidence type="ECO:0000313" key="7">
    <source>
        <dbReference type="Proteomes" id="UP000244093"/>
    </source>
</evidence>
<dbReference type="PROSITE" id="PS50975">
    <property type="entry name" value="ATP_GRASP"/>
    <property type="match status" value="1"/>
</dbReference>
<comment type="caution">
    <text evidence="6">The sequence shown here is derived from an EMBL/GenBank/DDBJ whole genome shotgun (WGS) entry which is preliminary data.</text>
</comment>
<protein>
    <submittedName>
        <fullName evidence="6">Acetyl-CoA synthetase</fullName>
    </submittedName>
</protein>
<dbReference type="PANTHER" id="PTHR43334">
    <property type="entry name" value="ACETATE--COA LIGASE [ADP-FORMING]"/>
    <property type="match status" value="1"/>
</dbReference>
<dbReference type="InterPro" id="IPR051538">
    <property type="entry name" value="Acyl-CoA_Synth/Transferase"/>
</dbReference>
<gene>
    <name evidence="6" type="ORF">B7O98_02420</name>
</gene>
<dbReference type="GO" id="GO:0016874">
    <property type="term" value="F:ligase activity"/>
    <property type="evidence" value="ECO:0007669"/>
    <property type="project" value="UniProtKB-KW"/>
</dbReference>
<evidence type="ECO:0000256" key="1">
    <source>
        <dbReference type="ARBA" id="ARBA00022598"/>
    </source>
</evidence>
<dbReference type="GO" id="GO:0046872">
    <property type="term" value="F:metal ion binding"/>
    <property type="evidence" value="ECO:0007669"/>
    <property type="project" value="InterPro"/>
</dbReference>
<evidence type="ECO:0000259" key="5">
    <source>
        <dbReference type="PROSITE" id="PS50975"/>
    </source>
</evidence>
<evidence type="ECO:0000256" key="3">
    <source>
        <dbReference type="ARBA" id="ARBA00022840"/>
    </source>
</evidence>
<accession>A0A2R7Y842</accession>